<evidence type="ECO:0000256" key="1">
    <source>
        <dbReference type="SAM" id="MobiDB-lite"/>
    </source>
</evidence>
<keyword evidence="2" id="KW-0732">Signal</keyword>
<protein>
    <submittedName>
        <fullName evidence="3">Uncharacterized protein</fullName>
    </submittedName>
</protein>
<dbReference type="AlphaFoldDB" id="A0A4U9D891"/>
<sequence>MKKMFRCAFLACGLVGYALSAAATPAIPVRVATVERAAHVDERQIPDASRRFTRSRSAPVPKAPSSSATSRTASTSGRATASLPSMMPSRAPRWRWPRPS</sequence>
<reference evidence="3 4" key="1">
    <citation type="submission" date="2019-04" db="EMBL/GenBank/DDBJ databases">
        <authorList>
            <consortium name="Pathogen Informatics"/>
        </authorList>
    </citation>
    <scope>NUCLEOTIDE SEQUENCE [LARGE SCALE GENOMIC DNA]</scope>
    <source>
        <strain evidence="3 4">NCTC9185</strain>
    </source>
</reference>
<evidence type="ECO:0000313" key="3">
    <source>
        <dbReference type="EMBL" id="VTN14820.1"/>
    </source>
</evidence>
<feature type="chain" id="PRO_5020547417" evidence="2">
    <location>
        <begin position="24"/>
        <end position="100"/>
    </location>
</feature>
<proteinExistence type="predicted"/>
<organism evidence="3 4">
    <name type="scientific">Raoultella terrigena</name>
    <name type="common">Klebsiella terrigena</name>
    <dbReference type="NCBI Taxonomy" id="577"/>
    <lineage>
        <taxon>Bacteria</taxon>
        <taxon>Pseudomonadati</taxon>
        <taxon>Pseudomonadota</taxon>
        <taxon>Gammaproteobacteria</taxon>
        <taxon>Enterobacterales</taxon>
        <taxon>Enterobacteriaceae</taxon>
        <taxon>Klebsiella/Raoultella group</taxon>
        <taxon>Raoultella</taxon>
    </lineage>
</organism>
<dbReference type="Proteomes" id="UP000339249">
    <property type="component" value="Unassembled WGS sequence"/>
</dbReference>
<dbReference type="EMBL" id="CABDVU010000001">
    <property type="protein sequence ID" value="VTN14820.1"/>
    <property type="molecule type" value="Genomic_DNA"/>
</dbReference>
<evidence type="ECO:0000256" key="2">
    <source>
        <dbReference type="SAM" id="SignalP"/>
    </source>
</evidence>
<name>A0A4U9D891_RAOTE</name>
<feature type="region of interest" description="Disordered" evidence="1">
    <location>
        <begin position="42"/>
        <end position="100"/>
    </location>
</feature>
<feature type="signal peptide" evidence="2">
    <location>
        <begin position="1"/>
        <end position="23"/>
    </location>
</feature>
<feature type="compositionally biased region" description="Low complexity" evidence="1">
    <location>
        <begin position="55"/>
        <end position="82"/>
    </location>
</feature>
<accession>A0A4U9D891</accession>
<evidence type="ECO:0000313" key="4">
    <source>
        <dbReference type="Proteomes" id="UP000339249"/>
    </source>
</evidence>
<gene>
    <name evidence="3" type="ORF">NCTC9185_06888</name>
</gene>